<evidence type="ECO:0000313" key="1">
    <source>
        <dbReference type="EMBL" id="CAG5102755.1"/>
    </source>
</evidence>
<reference evidence="1 2" key="1">
    <citation type="submission" date="2021-04" db="EMBL/GenBank/DDBJ databases">
        <authorList>
            <person name="Bliznina A."/>
        </authorList>
    </citation>
    <scope>NUCLEOTIDE SEQUENCE [LARGE SCALE GENOMIC DNA]</scope>
</reference>
<sequence>MGFSARLLSDDFRDLVECYFCKLVIEDAVALGCCEEHCCRRCLEKKQERGQECRCGEQVDSLIEDQPKIIELRQLNGFECCQCFTKPLGYDQLSWPGFVPQDEIVKRPKRFGETVSNDFARNKISEKTKFKIGWIADRYGDIIEPKTKTITVNEGDDVMTLRLKIREHSKVDPRWQLFFNGISENKKELINNIDPIKMFDDITTGEDGILWIGRKNHWEE</sequence>
<proteinExistence type="predicted"/>
<protein>
    <submittedName>
        <fullName evidence="1">Oidioi.mRNA.OKI2018_I69.chr1.g451.t1.cds</fullName>
    </submittedName>
</protein>
<keyword evidence="2" id="KW-1185">Reference proteome</keyword>
<dbReference type="Proteomes" id="UP001158576">
    <property type="component" value="Chromosome 1"/>
</dbReference>
<name>A0ABN7SR67_OIKDI</name>
<dbReference type="EMBL" id="OU015566">
    <property type="protein sequence ID" value="CAG5102755.1"/>
    <property type="molecule type" value="Genomic_DNA"/>
</dbReference>
<accession>A0ABN7SR67</accession>
<gene>
    <name evidence="1" type="ORF">OKIOD_LOCUS9216</name>
</gene>
<organism evidence="1 2">
    <name type="scientific">Oikopleura dioica</name>
    <name type="common">Tunicate</name>
    <dbReference type="NCBI Taxonomy" id="34765"/>
    <lineage>
        <taxon>Eukaryota</taxon>
        <taxon>Metazoa</taxon>
        <taxon>Chordata</taxon>
        <taxon>Tunicata</taxon>
        <taxon>Appendicularia</taxon>
        <taxon>Copelata</taxon>
        <taxon>Oikopleuridae</taxon>
        <taxon>Oikopleura</taxon>
    </lineage>
</organism>
<evidence type="ECO:0000313" key="2">
    <source>
        <dbReference type="Proteomes" id="UP001158576"/>
    </source>
</evidence>